<organism evidence="1">
    <name type="scientific">Anguilla anguilla</name>
    <name type="common">European freshwater eel</name>
    <name type="synonym">Muraena anguilla</name>
    <dbReference type="NCBI Taxonomy" id="7936"/>
    <lineage>
        <taxon>Eukaryota</taxon>
        <taxon>Metazoa</taxon>
        <taxon>Chordata</taxon>
        <taxon>Craniata</taxon>
        <taxon>Vertebrata</taxon>
        <taxon>Euteleostomi</taxon>
        <taxon>Actinopterygii</taxon>
        <taxon>Neopterygii</taxon>
        <taxon>Teleostei</taxon>
        <taxon>Anguilliformes</taxon>
        <taxon>Anguillidae</taxon>
        <taxon>Anguilla</taxon>
    </lineage>
</organism>
<name>A0A0E9RDT7_ANGAN</name>
<dbReference type="AlphaFoldDB" id="A0A0E9RDT7"/>
<dbReference type="EMBL" id="GBXM01081286">
    <property type="protein sequence ID" value="JAH27291.1"/>
    <property type="molecule type" value="Transcribed_RNA"/>
</dbReference>
<reference evidence="1" key="2">
    <citation type="journal article" date="2015" name="Fish Shellfish Immunol.">
        <title>Early steps in the European eel (Anguilla anguilla)-Vibrio vulnificus interaction in the gills: Role of the RtxA13 toxin.</title>
        <authorList>
            <person name="Callol A."/>
            <person name="Pajuelo D."/>
            <person name="Ebbesson L."/>
            <person name="Teles M."/>
            <person name="MacKenzie S."/>
            <person name="Amaro C."/>
        </authorList>
    </citation>
    <scope>NUCLEOTIDE SEQUENCE</scope>
</reference>
<sequence length="39" mass="4794">MENQYRHLSTQNQIECHNQYTCVFRMPHYIGFFCVKNVL</sequence>
<reference evidence="1" key="1">
    <citation type="submission" date="2014-11" db="EMBL/GenBank/DDBJ databases">
        <authorList>
            <person name="Amaro Gonzalez C."/>
        </authorList>
    </citation>
    <scope>NUCLEOTIDE SEQUENCE</scope>
</reference>
<proteinExistence type="predicted"/>
<evidence type="ECO:0000313" key="1">
    <source>
        <dbReference type="EMBL" id="JAH27291.1"/>
    </source>
</evidence>
<protein>
    <submittedName>
        <fullName evidence="1">Uncharacterized protein</fullName>
    </submittedName>
</protein>
<accession>A0A0E9RDT7</accession>